<dbReference type="PATRIC" id="fig|1114960.4.peg.4531"/>
<dbReference type="Proteomes" id="UP000005064">
    <property type="component" value="Unassembled WGS sequence"/>
</dbReference>
<gene>
    <name evidence="1" type="ORF">AK37_22211</name>
</gene>
<dbReference type="RefSeq" id="WP_006554343.1">
    <property type="nucleotide sequence ID" value="NZ_AHBW01000061.1"/>
</dbReference>
<keyword evidence="1" id="KW-0645">Protease</keyword>
<accession>H0JXG5</accession>
<dbReference type="Gene3D" id="3.40.50.300">
    <property type="entry name" value="P-loop containing nucleotide triphosphate hydrolases"/>
    <property type="match status" value="1"/>
</dbReference>
<comment type="caution">
    <text evidence="1">The sequence shown here is derived from an EMBL/GenBank/DDBJ whole genome shotgun (WGS) entry which is preliminary data.</text>
</comment>
<evidence type="ECO:0000313" key="2">
    <source>
        <dbReference type="Proteomes" id="UP000005064"/>
    </source>
</evidence>
<reference evidence="1 2" key="1">
    <citation type="submission" date="2011-12" db="EMBL/GenBank/DDBJ databases">
        <authorList>
            <person name="Kriszt B."/>
            <person name="Tancsics A."/>
            <person name="Cserhati M."/>
            <person name="Toth A."/>
            <person name="Nagy I."/>
            <person name="Horvath B."/>
            <person name="Tamura T."/>
            <person name="Kukolya J."/>
            <person name="Szoboszlay S."/>
        </authorList>
    </citation>
    <scope>NUCLEOTIDE SEQUENCE [LARGE SCALE GENOMIC DNA]</scope>
    <source>
        <strain evidence="1 2">AK37</strain>
    </source>
</reference>
<name>H0JXG5_9NOCA</name>
<proteinExistence type="predicted"/>
<evidence type="ECO:0000313" key="1">
    <source>
        <dbReference type="EMBL" id="EHK80860.1"/>
    </source>
</evidence>
<protein>
    <submittedName>
        <fullName evidence="1">Phage prohead protease</fullName>
    </submittedName>
</protein>
<dbReference type="EMBL" id="AHBW01000061">
    <property type="protein sequence ID" value="EHK80860.1"/>
    <property type="molecule type" value="Genomic_DNA"/>
</dbReference>
<dbReference type="AlphaFoldDB" id="H0JXG5"/>
<sequence>MITVVSGAPCSGKTTYVRENAGAGDIVIDFDTLAVALGSAVSHDHTPVHVDLARLARRAAIDEVLLHPDFLGDVWIVDTAPGHAALVRYAAAGARFEVCDPGRNECLARALRDGRPSWTLAEIHRWYDTHTQESA</sequence>
<dbReference type="SUPFAM" id="SSF52540">
    <property type="entry name" value="P-loop containing nucleoside triphosphate hydrolases"/>
    <property type="match status" value="1"/>
</dbReference>
<dbReference type="GO" id="GO:0006508">
    <property type="term" value="P:proteolysis"/>
    <property type="evidence" value="ECO:0007669"/>
    <property type="project" value="UniProtKB-KW"/>
</dbReference>
<keyword evidence="1" id="KW-0378">Hydrolase</keyword>
<dbReference type="InterPro" id="IPR027417">
    <property type="entry name" value="P-loop_NTPase"/>
</dbReference>
<dbReference type="GO" id="GO:0008233">
    <property type="term" value="F:peptidase activity"/>
    <property type="evidence" value="ECO:0007669"/>
    <property type="project" value="UniProtKB-KW"/>
</dbReference>
<organism evidence="1 2">
    <name type="scientific">Rhodococcus pyridinivorans AK37</name>
    <dbReference type="NCBI Taxonomy" id="1114960"/>
    <lineage>
        <taxon>Bacteria</taxon>
        <taxon>Bacillati</taxon>
        <taxon>Actinomycetota</taxon>
        <taxon>Actinomycetes</taxon>
        <taxon>Mycobacteriales</taxon>
        <taxon>Nocardiaceae</taxon>
        <taxon>Rhodococcus</taxon>
    </lineage>
</organism>